<feature type="transmembrane region" description="Helical" evidence="2">
    <location>
        <begin position="68"/>
        <end position="87"/>
    </location>
</feature>
<feature type="region of interest" description="Disordered" evidence="1">
    <location>
        <begin position="120"/>
        <end position="139"/>
    </location>
</feature>
<dbReference type="PANTHER" id="PTHR34947:SF4">
    <property type="entry name" value="TRANSMEMBRANE PROTEIN"/>
    <property type="match status" value="1"/>
</dbReference>
<keyword evidence="4" id="KW-1185">Reference proteome</keyword>
<reference evidence="3" key="1">
    <citation type="submission" date="2023-10" db="EMBL/GenBank/DDBJ databases">
        <authorList>
            <person name="Domelevo Entfellner J.-B."/>
        </authorList>
    </citation>
    <scope>NUCLEOTIDE SEQUENCE</scope>
</reference>
<keyword evidence="2" id="KW-0812">Transmembrane</keyword>
<feature type="region of interest" description="Disordered" evidence="1">
    <location>
        <begin position="153"/>
        <end position="172"/>
    </location>
</feature>
<organism evidence="3 4">
    <name type="scientific">Sphenostylis stenocarpa</name>
    <dbReference type="NCBI Taxonomy" id="92480"/>
    <lineage>
        <taxon>Eukaryota</taxon>
        <taxon>Viridiplantae</taxon>
        <taxon>Streptophyta</taxon>
        <taxon>Embryophyta</taxon>
        <taxon>Tracheophyta</taxon>
        <taxon>Spermatophyta</taxon>
        <taxon>Magnoliopsida</taxon>
        <taxon>eudicotyledons</taxon>
        <taxon>Gunneridae</taxon>
        <taxon>Pentapetalae</taxon>
        <taxon>rosids</taxon>
        <taxon>fabids</taxon>
        <taxon>Fabales</taxon>
        <taxon>Fabaceae</taxon>
        <taxon>Papilionoideae</taxon>
        <taxon>50 kb inversion clade</taxon>
        <taxon>NPAAA clade</taxon>
        <taxon>indigoferoid/millettioid clade</taxon>
        <taxon>Phaseoleae</taxon>
        <taxon>Sphenostylis</taxon>
    </lineage>
</organism>
<evidence type="ECO:0000256" key="2">
    <source>
        <dbReference type="SAM" id="Phobius"/>
    </source>
</evidence>
<dbReference type="EMBL" id="OY731400">
    <property type="protein sequence ID" value="CAJ1941495.1"/>
    <property type="molecule type" value="Genomic_DNA"/>
</dbReference>
<dbReference type="Gramene" id="rna-AYBTSS11_LOCUS10300">
    <property type="protein sequence ID" value="CAJ1941495.1"/>
    <property type="gene ID" value="gene-AYBTSS11_LOCUS10300"/>
</dbReference>
<name>A0AA86S4G2_9FABA</name>
<evidence type="ECO:0000256" key="1">
    <source>
        <dbReference type="SAM" id="MobiDB-lite"/>
    </source>
</evidence>
<protein>
    <recommendedName>
        <fullName evidence="5">DUF4408 domain-containing protein</fullName>
    </recommendedName>
</protein>
<dbReference type="PANTHER" id="PTHR34947">
    <property type="entry name" value="TRANSMEMBRANE PROTEIN"/>
    <property type="match status" value="1"/>
</dbReference>
<feature type="compositionally biased region" description="Acidic residues" evidence="1">
    <location>
        <begin position="130"/>
        <end position="139"/>
    </location>
</feature>
<evidence type="ECO:0000313" key="3">
    <source>
        <dbReference type="EMBL" id="CAJ1941495.1"/>
    </source>
</evidence>
<proteinExistence type="predicted"/>
<feature type="transmembrane region" description="Helical" evidence="2">
    <location>
        <begin position="21"/>
        <end position="37"/>
    </location>
</feature>
<accession>A0AA86S4G2</accession>
<sequence>MDNKYQGDIKKKLNYKLLKRTMHFVLSLSVFSFFVWYSSGFSIVPQCFNAYFSTCLFSMLTRTFQRKYMFIICNAILALLAISPSHIEFQASTTKAQVSEEPVRAFRFVENAPLVIEEEEMEEAKRQEEYSEQVSEDEPDTDTLFIAEEDVVGKDEEAEEEGGTGDASEVMVAKDDKLVAATTKETNEDQLANTDELNRKFEEFIRKMKEEMRIEAQRQPIEV</sequence>
<evidence type="ECO:0008006" key="5">
    <source>
        <dbReference type="Google" id="ProtNLM"/>
    </source>
</evidence>
<dbReference type="AlphaFoldDB" id="A0AA86S4G2"/>
<keyword evidence="2" id="KW-0472">Membrane</keyword>
<gene>
    <name evidence="3" type="ORF">AYBTSS11_LOCUS10300</name>
</gene>
<evidence type="ECO:0000313" key="4">
    <source>
        <dbReference type="Proteomes" id="UP001189624"/>
    </source>
</evidence>
<keyword evidence="2" id="KW-1133">Transmembrane helix</keyword>
<dbReference type="Proteomes" id="UP001189624">
    <property type="component" value="Chromosome 3"/>
</dbReference>